<evidence type="ECO:0000313" key="2">
    <source>
        <dbReference type="EMBL" id="MBO8428302.1"/>
    </source>
</evidence>
<name>A0A9D9GXV5_9BACL</name>
<feature type="transmembrane region" description="Helical" evidence="1">
    <location>
        <begin position="30"/>
        <end position="46"/>
    </location>
</feature>
<dbReference type="AlphaFoldDB" id="A0A9D9GXV5"/>
<reference evidence="2" key="1">
    <citation type="submission" date="2020-10" db="EMBL/GenBank/DDBJ databases">
        <authorList>
            <person name="Gilroy R."/>
        </authorList>
    </citation>
    <scope>NUCLEOTIDE SEQUENCE</scope>
    <source>
        <strain evidence="2">11159</strain>
    </source>
</reference>
<reference evidence="2" key="2">
    <citation type="journal article" date="2021" name="PeerJ">
        <title>Extensive microbial diversity within the chicken gut microbiome revealed by metagenomics and culture.</title>
        <authorList>
            <person name="Gilroy R."/>
            <person name="Ravi A."/>
            <person name="Getino M."/>
            <person name="Pursley I."/>
            <person name="Horton D.L."/>
            <person name="Alikhan N.F."/>
            <person name="Baker D."/>
            <person name="Gharbi K."/>
            <person name="Hall N."/>
            <person name="Watson M."/>
            <person name="Adriaenssens E.M."/>
            <person name="Foster-Nyarko E."/>
            <person name="Jarju S."/>
            <person name="Secka A."/>
            <person name="Antonio M."/>
            <person name="Oren A."/>
            <person name="Chaudhuri R.R."/>
            <person name="La Ragione R."/>
            <person name="Hildebrand F."/>
            <person name="Pallen M.J."/>
        </authorList>
    </citation>
    <scope>NUCLEOTIDE SEQUENCE</scope>
    <source>
        <strain evidence="2">11159</strain>
    </source>
</reference>
<protein>
    <submittedName>
        <fullName evidence="2">Uncharacterized protein</fullName>
    </submittedName>
</protein>
<dbReference type="Proteomes" id="UP000823613">
    <property type="component" value="Unassembled WGS sequence"/>
</dbReference>
<sequence length="70" mass="7908">MKKNSIIAILSVCTFVEISCIQNGMFALCISVLIASMFAIIKLAIIEEKKEKDKEQTLTRKTLETLNKMK</sequence>
<keyword evidence="1" id="KW-1133">Transmembrane helix</keyword>
<organism evidence="2 3">
    <name type="scientific">Candidatus Onthovivens merdipullorum</name>
    <dbReference type="NCBI Taxonomy" id="2840889"/>
    <lineage>
        <taxon>Bacteria</taxon>
        <taxon>Bacillati</taxon>
        <taxon>Bacillota</taxon>
        <taxon>Bacilli</taxon>
        <taxon>Bacillales</taxon>
        <taxon>Candidatus Onthovivens</taxon>
    </lineage>
</organism>
<dbReference type="EMBL" id="JADIMY010000137">
    <property type="protein sequence ID" value="MBO8428302.1"/>
    <property type="molecule type" value="Genomic_DNA"/>
</dbReference>
<evidence type="ECO:0000313" key="3">
    <source>
        <dbReference type="Proteomes" id="UP000823613"/>
    </source>
</evidence>
<accession>A0A9D9GXV5</accession>
<keyword evidence="1" id="KW-0812">Transmembrane</keyword>
<comment type="caution">
    <text evidence="2">The sequence shown here is derived from an EMBL/GenBank/DDBJ whole genome shotgun (WGS) entry which is preliminary data.</text>
</comment>
<gene>
    <name evidence="2" type="ORF">IAC58_07155</name>
</gene>
<evidence type="ECO:0000256" key="1">
    <source>
        <dbReference type="SAM" id="Phobius"/>
    </source>
</evidence>
<proteinExistence type="predicted"/>
<keyword evidence="1" id="KW-0472">Membrane</keyword>